<reference evidence="2 3" key="1">
    <citation type="journal article" date="2023" name="G3 (Bethesda)">
        <title>A chromosome-length genome assembly and annotation of blackberry (Rubus argutus, cv. 'Hillquist').</title>
        <authorList>
            <person name="Bruna T."/>
            <person name="Aryal R."/>
            <person name="Dudchenko O."/>
            <person name="Sargent D.J."/>
            <person name="Mead D."/>
            <person name="Buti M."/>
            <person name="Cavallini A."/>
            <person name="Hytonen T."/>
            <person name="Andres J."/>
            <person name="Pham M."/>
            <person name="Weisz D."/>
            <person name="Mascagni F."/>
            <person name="Usai G."/>
            <person name="Natali L."/>
            <person name="Bassil N."/>
            <person name="Fernandez G.E."/>
            <person name="Lomsadze A."/>
            <person name="Armour M."/>
            <person name="Olukolu B."/>
            <person name="Poorten T."/>
            <person name="Britton C."/>
            <person name="Davik J."/>
            <person name="Ashrafi H."/>
            <person name="Aiden E.L."/>
            <person name="Borodovsky M."/>
            <person name="Worthington M."/>
        </authorList>
    </citation>
    <scope>NUCLEOTIDE SEQUENCE [LARGE SCALE GENOMIC DNA]</scope>
    <source>
        <strain evidence="2">PI 553951</strain>
    </source>
</reference>
<protein>
    <recommendedName>
        <fullName evidence="1">MULE transposase domain-containing protein</fullName>
    </recommendedName>
</protein>
<evidence type="ECO:0000313" key="2">
    <source>
        <dbReference type="EMBL" id="KAK9932720.1"/>
    </source>
</evidence>
<comment type="caution">
    <text evidence="2">The sequence shown here is derived from an EMBL/GenBank/DDBJ whole genome shotgun (WGS) entry which is preliminary data.</text>
</comment>
<gene>
    <name evidence="2" type="ORF">M0R45_019944</name>
</gene>
<accession>A0AAW1X7E0</accession>
<organism evidence="2 3">
    <name type="scientific">Rubus argutus</name>
    <name type="common">Southern blackberry</name>
    <dbReference type="NCBI Taxonomy" id="59490"/>
    <lineage>
        <taxon>Eukaryota</taxon>
        <taxon>Viridiplantae</taxon>
        <taxon>Streptophyta</taxon>
        <taxon>Embryophyta</taxon>
        <taxon>Tracheophyta</taxon>
        <taxon>Spermatophyta</taxon>
        <taxon>Magnoliopsida</taxon>
        <taxon>eudicotyledons</taxon>
        <taxon>Gunneridae</taxon>
        <taxon>Pentapetalae</taxon>
        <taxon>rosids</taxon>
        <taxon>fabids</taxon>
        <taxon>Rosales</taxon>
        <taxon>Rosaceae</taxon>
        <taxon>Rosoideae</taxon>
        <taxon>Rosoideae incertae sedis</taxon>
        <taxon>Rubus</taxon>
    </lineage>
</organism>
<dbReference type="Pfam" id="PF10551">
    <property type="entry name" value="MULE"/>
    <property type="match status" value="1"/>
</dbReference>
<keyword evidence="3" id="KW-1185">Reference proteome</keyword>
<dbReference type="PANTHER" id="PTHR47718">
    <property type="entry name" value="OS01G0519700 PROTEIN"/>
    <property type="match status" value="1"/>
</dbReference>
<dbReference type="InterPro" id="IPR018289">
    <property type="entry name" value="MULE_transposase_dom"/>
</dbReference>
<dbReference type="EMBL" id="JBEDUW010000004">
    <property type="protein sequence ID" value="KAK9932720.1"/>
    <property type="molecule type" value="Genomic_DNA"/>
</dbReference>
<evidence type="ECO:0000313" key="3">
    <source>
        <dbReference type="Proteomes" id="UP001457282"/>
    </source>
</evidence>
<evidence type="ECO:0000259" key="1">
    <source>
        <dbReference type="Pfam" id="PF10551"/>
    </source>
</evidence>
<proteinExistence type="predicted"/>
<name>A0AAW1X7E0_RUBAR</name>
<sequence>MRTCSISTSRAYDYLVKTSGGFQFVGYTSKDLFNKIEANRRAKLINGDAQNVIDYMNEKATDDPVLCASLVLMRRVGLVIYSRETTSLYDFTCFGDVLVFDSTYKNNIYNRPLVVLVGTNNHRATTVFGFAIIVDETVDTYIWVLRTFLEAMKGKMPIYVLTDGDEAMYKAIIEVFSEAKHRLCTWHVGKNMVEKIKDDDIRKEFRHCMYSSLSTAEWDVTWQNLVQRIEEGEVSESLTAWLEMMYRKRER</sequence>
<dbReference type="PANTHER" id="PTHR47718:SF17">
    <property type="entry name" value="PROTEIN FAR1-RELATED SEQUENCE 5-LIKE"/>
    <property type="match status" value="1"/>
</dbReference>
<dbReference type="AlphaFoldDB" id="A0AAW1X7E0"/>
<dbReference type="Proteomes" id="UP001457282">
    <property type="component" value="Unassembled WGS sequence"/>
</dbReference>
<feature type="domain" description="MULE transposase" evidence="1">
    <location>
        <begin position="97"/>
        <end position="191"/>
    </location>
</feature>